<reference evidence="2" key="1">
    <citation type="submission" date="2020-11" db="EMBL/GenBank/DDBJ databases">
        <authorList>
            <person name="Tran Van P."/>
        </authorList>
    </citation>
    <scope>NUCLEOTIDE SEQUENCE</scope>
</reference>
<evidence type="ECO:0000256" key="1">
    <source>
        <dbReference type="SAM" id="MobiDB-lite"/>
    </source>
</evidence>
<feature type="region of interest" description="Disordered" evidence="1">
    <location>
        <begin position="1"/>
        <end position="43"/>
    </location>
</feature>
<proteinExistence type="predicted"/>
<evidence type="ECO:0000313" key="2">
    <source>
        <dbReference type="EMBL" id="CAD7207337.1"/>
    </source>
</evidence>
<gene>
    <name evidence="2" type="ORF">TDIB3V08_LOCUS13485</name>
</gene>
<organism evidence="2">
    <name type="scientific">Timema douglasi</name>
    <name type="common">Walking stick</name>
    <dbReference type="NCBI Taxonomy" id="61478"/>
    <lineage>
        <taxon>Eukaryota</taxon>
        <taxon>Metazoa</taxon>
        <taxon>Ecdysozoa</taxon>
        <taxon>Arthropoda</taxon>
        <taxon>Hexapoda</taxon>
        <taxon>Insecta</taxon>
        <taxon>Pterygota</taxon>
        <taxon>Neoptera</taxon>
        <taxon>Polyneoptera</taxon>
        <taxon>Phasmatodea</taxon>
        <taxon>Timematodea</taxon>
        <taxon>Timematoidea</taxon>
        <taxon>Timematidae</taxon>
        <taxon>Timema</taxon>
    </lineage>
</organism>
<name>A0A7R8ZFE9_TIMDO</name>
<sequence>MGGCSQPAHEQLRAGAAQGDEAGDHQEHNPRHEALPGQPLRQDPLRHVDAGLVMRDMMATSGTDWLTDEWRPVIITPPSFITDHGHHKLNKRRFTTDPVYSTLCADEAWSPFFYCLSIVHICLPPPWRTLFATSYPKPNNNNQLTYFTNSIGGRLGYTTTSTNNTTDRNILRAASITTFCNDFPAAKIFNKEEETLHLLCSSLPPRC</sequence>
<accession>A0A7R8ZFE9</accession>
<dbReference type="EMBL" id="OA598374">
    <property type="protein sequence ID" value="CAD7207337.1"/>
    <property type="molecule type" value="Genomic_DNA"/>
</dbReference>
<feature type="compositionally biased region" description="Basic and acidic residues" evidence="1">
    <location>
        <begin position="22"/>
        <end position="34"/>
    </location>
</feature>
<protein>
    <submittedName>
        <fullName evidence="2">Uncharacterized protein</fullName>
    </submittedName>
</protein>
<dbReference type="AlphaFoldDB" id="A0A7R8ZFE9"/>